<dbReference type="AlphaFoldDB" id="F5YN70"/>
<evidence type="ECO:0000256" key="2">
    <source>
        <dbReference type="ARBA" id="ARBA00022448"/>
    </source>
</evidence>
<keyword evidence="4" id="KW-1278">Translocase</keyword>
<protein>
    <submittedName>
        <fullName evidence="8">Na+-translocating NADH-quinone reductase, E subunit</fullName>
        <ecNumber evidence="8">1.6.5.-</ecNumber>
    </submittedName>
</protein>
<dbReference type="GO" id="GO:0012505">
    <property type="term" value="C:endomembrane system"/>
    <property type="evidence" value="ECO:0007669"/>
    <property type="project" value="UniProtKB-SubCell"/>
</dbReference>
<dbReference type="GO" id="GO:0016491">
    <property type="term" value="F:oxidoreductase activity"/>
    <property type="evidence" value="ECO:0007669"/>
    <property type="project" value="UniProtKB-KW"/>
</dbReference>
<evidence type="ECO:0000256" key="6">
    <source>
        <dbReference type="ARBA" id="ARBA00023136"/>
    </source>
</evidence>
<keyword evidence="6 7" id="KW-0472">Membrane</keyword>
<evidence type="ECO:0000313" key="8">
    <source>
        <dbReference type="EMBL" id="AEF86283.1"/>
    </source>
</evidence>
<keyword evidence="9" id="KW-1185">Reference proteome</keyword>
<keyword evidence="5 7" id="KW-1133">Transmembrane helix</keyword>
<dbReference type="OrthoDB" id="9803631at2"/>
<evidence type="ECO:0000256" key="3">
    <source>
        <dbReference type="ARBA" id="ARBA00022692"/>
    </source>
</evidence>
<dbReference type="STRING" id="545694.TREPR_0306"/>
<reference evidence="8 9" key="2">
    <citation type="journal article" date="2011" name="ISME J.">
        <title>RNA-seq reveals cooperative metabolic interactions between two termite-gut spirochete species in co-culture.</title>
        <authorList>
            <person name="Rosenthal A.Z."/>
            <person name="Matson E.G."/>
            <person name="Eldar A."/>
            <person name="Leadbetter J.R."/>
        </authorList>
    </citation>
    <scope>NUCLEOTIDE SEQUENCE [LARGE SCALE GENOMIC DNA]</scope>
    <source>
        <strain evidence="9">ATCC BAA-887 / DSM 12427 / ZAS-2</strain>
    </source>
</reference>
<feature type="transmembrane region" description="Helical" evidence="7">
    <location>
        <begin position="178"/>
        <end position="197"/>
    </location>
</feature>
<evidence type="ECO:0000256" key="5">
    <source>
        <dbReference type="ARBA" id="ARBA00022989"/>
    </source>
</evidence>
<reference evidence="9" key="1">
    <citation type="submission" date="2009-12" db="EMBL/GenBank/DDBJ databases">
        <title>Complete sequence of Treponema primitia strain ZAS-2.</title>
        <authorList>
            <person name="Tetu S.G."/>
            <person name="Matson E."/>
            <person name="Ren Q."/>
            <person name="Seshadri R."/>
            <person name="Elbourne L."/>
            <person name="Hassan K.A."/>
            <person name="Durkin A."/>
            <person name="Radune D."/>
            <person name="Mohamoud Y."/>
            <person name="Shay R."/>
            <person name="Jin S."/>
            <person name="Zhang X."/>
            <person name="Lucey K."/>
            <person name="Ballor N.R."/>
            <person name="Ottesen E."/>
            <person name="Rosenthal R."/>
            <person name="Allen A."/>
            <person name="Leadbetter J.R."/>
            <person name="Paulsen I.T."/>
        </authorList>
    </citation>
    <scope>NUCLEOTIDE SEQUENCE [LARGE SCALE GENOMIC DNA]</scope>
    <source>
        <strain evidence="9">ATCC BAA-887 / DSM 12427 / ZAS-2</strain>
    </source>
</reference>
<dbReference type="RefSeq" id="WP_015709689.1">
    <property type="nucleotide sequence ID" value="NC_015578.1"/>
</dbReference>
<dbReference type="PANTHER" id="PTHR30335">
    <property type="entry name" value="INTEGRAL MEMBRANE PROTEIN OF SOXR-REDUCING COMPLEX"/>
    <property type="match status" value="1"/>
</dbReference>
<sequence length="198" mass="21561">MILFKIFISAFLINNVVLMRFIALCPFIGMSTDEDKSVGMGLAVTFVVVLATCVTWPIYRFILEPNGLVFLQLLVFILVIAALVQLVEFYLKKSAPALYGSMGIYLALITTNCAILAVTLEVINNNCVFTGKPYTFVESVVYAVGVAAGFLLALLLLSGIRRRIRTSPLPSFLKGTPILFVSAALLSMAFMGFSGLVK</sequence>
<dbReference type="InterPro" id="IPR050133">
    <property type="entry name" value="NqrDE/RnfAE_oxidrdctase"/>
</dbReference>
<dbReference type="InterPro" id="IPR003667">
    <property type="entry name" value="NqrDE/RnfAE"/>
</dbReference>
<feature type="transmembrane region" description="Helical" evidence="7">
    <location>
        <begin position="98"/>
        <end position="120"/>
    </location>
</feature>
<dbReference type="PANTHER" id="PTHR30335:SF0">
    <property type="entry name" value="ION-TRANSLOCATING OXIDOREDUCTASE COMPLEX SUBUNIT A"/>
    <property type="match status" value="1"/>
</dbReference>
<evidence type="ECO:0000313" key="9">
    <source>
        <dbReference type="Proteomes" id="UP000009223"/>
    </source>
</evidence>
<dbReference type="Pfam" id="PF02508">
    <property type="entry name" value="Rnf-Nqr"/>
    <property type="match status" value="1"/>
</dbReference>
<evidence type="ECO:0000256" key="7">
    <source>
        <dbReference type="SAM" id="Phobius"/>
    </source>
</evidence>
<dbReference type="EMBL" id="CP001843">
    <property type="protein sequence ID" value="AEF86283.1"/>
    <property type="molecule type" value="Genomic_DNA"/>
</dbReference>
<keyword evidence="2" id="KW-0813">Transport</keyword>
<dbReference type="PIRSF" id="PIRSF006102">
    <property type="entry name" value="NQR_DE"/>
    <property type="match status" value="1"/>
</dbReference>
<dbReference type="HOGENOM" id="CLU_095255_1_0_12"/>
<gene>
    <name evidence="8" type="ordered locus">TREPR_0306</name>
</gene>
<feature type="transmembrane region" description="Helical" evidence="7">
    <location>
        <begin position="140"/>
        <end position="157"/>
    </location>
</feature>
<evidence type="ECO:0000256" key="4">
    <source>
        <dbReference type="ARBA" id="ARBA00022967"/>
    </source>
</evidence>
<proteinExistence type="predicted"/>
<dbReference type="KEGG" id="tpi:TREPR_0306"/>
<keyword evidence="3 7" id="KW-0812">Transmembrane</keyword>
<organism evidence="8 9">
    <name type="scientific">Treponema primitia (strain ATCC BAA-887 / DSM 12427 / ZAS-2)</name>
    <dbReference type="NCBI Taxonomy" id="545694"/>
    <lineage>
        <taxon>Bacteria</taxon>
        <taxon>Pseudomonadati</taxon>
        <taxon>Spirochaetota</taxon>
        <taxon>Spirochaetia</taxon>
        <taxon>Spirochaetales</taxon>
        <taxon>Treponemataceae</taxon>
        <taxon>Treponema</taxon>
    </lineage>
</organism>
<keyword evidence="8" id="KW-0560">Oxidoreductase</keyword>
<feature type="transmembrane region" description="Helical" evidence="7">
    <location>
        <begin position="40"/>
        <end position="62"/>
    </location>
</feature>
<comment type="subcellular location">
    <subcellularLocation>
        <location evidence="1">Endomembrane system</location>
        <topology evidence="1">Multi-pass membrane protein</topology>
    </subcellularLocation>
</comment>
<feature type="transmembrane region" description="Helical" evidence="7">
    <location>
        <begin position="6"/>
        <end position="28"/>
    </location>
</feature>
<name>F5YN70_TREPZ</name>
<dbReference type="EC" id="1.6.5.-" evidence="8"/>
<dbReference type="eggNOG" id="COG4657">
    <property type="taxonomic scope" value="Bacteria"/>
</dbReference>
<dbReference type="GO" id="GO:0005886">
    <property type="term" value="C:plasma membrane"/>
    <property type="evidence" value="ECO:0007669"/>
    <property type="project" value="TreeGrafter"/>
</dbReference>
<evidence type="ECO:0000256" key="1">
    <source>
        <dbReference type="ARBA" id="ARBA00004127"/>
    </source>
</evidence>
<dbReference type="Proteomes" id="UP000009223">
    <property type="component" value="Chromosome"/>
</dbReference>
<accession>F5YN70</accession>
<feature type="transmembrane region" description="Helical" evidence="7">
    <location>
        <begin position="68"/>
        <end position="91"/>
    </location>
</feature>